<keyword evidence="1" id="KW-1015">Disulfide bond</keyword>
<dbReference type="PROSITE" id="PS51406">
    <property type="entry name" value="FIBRINOGEN_C_2"/>
    <property type="match status" value="1"/>
</dbReference>
<organism evidence="3 4">
    <name type="scientific">Ceratitis capitata</name>
    <name type="common">Mediterranean fruit fly</name>
    <name type="synonym">Tephritis capitata</name>
    <dbReference type="NCBI Taxonomy" id="7213"/>
    <lineage>
        <taxon>Eukaryota</taxon>
        <taxon>Metazoa</taxon>
        <taxon>Ecdysozoa</taxon>
        <taxon>Arthropoda</taxon>
        <taxon>Hexapoda</taxon>
        <taxon>Insecta</taxon>
        <taxon>Pterygota</taxon>
        <taxon>Neoptera</taxon>
        <taxon>Endopterygota</taxon>
        <taxon>Diptera</taxon>
        <taxon>Brachycera</taxon>
        <taxon>Muscomorpha</taxon>
        <taxon>Tephritoidea</taxon>
        <taxon>Tephritidae</taxon>
        <taxon>Ceratitis</taxon>
        <taxon>Ceratitis</taxon>
    </lineage>
</organism>
<dbReference type="GO" id="GO:0005615">
    <property type="term" value="C:extracellular space"/>
    <property type="evidence" value="ECO:0007669"/>
    <property type="project" value="TreeGrafter"/>
</dbReference>
<dbReference type="SUPFAM" id="SSF56496">
    <property type="entry name" value="Fibrinogen C-terminal domain-like"/>
    <property type="match status" value="1"/>
</dbReference>
<evidence type="ECO:0000256" key="1">
    <source>
        <dbReference type="ARBA" id="ARBA00023157"/>
    </source>
</evidence>
<dbReference type="AlphaFoldDB" id="A0A811UFJ9"/>
<reference evidence="3" key="1">
    <citation type="submission" date="2020-11" db="EMBL/GenBank/DDBJ databases">
        <authorList>
            <person name="Whitehead M."/>
        </authorList>
    </citation>
    <scope>NUCLEOTIDE SEQUENCE</scope>
    <source>
        <strain evidence="3">EGII</strain>
    </source>
</reference>
<dbReference type="Gene3D" id="3.90.215.10">
    <property type="entry name" value="Gamma Fibrinogen, chain A, domain 1"/>
    <property type="match status" value="1"/>
</dbReference>
<dbReference type="InterPro" id="IPR014716">
    <property type="entry name" value="Fibrinogen_a/b/g_C_1"/>
</dbReference>
<dbReference type="InterPro" id="IPR002181">
    <property type="entry name" value="Fibrinogen_a/b/g_C_dom"/>
</dbReference>
<dbReference type="Proteomes" id="UP000606786">
    <property type="component" value="Unassembled WGS sequence"/>
</dbReference>
<evidence type="ECO:0000313" key="4">
    <source>
        <dbReference type="Proteomes" id="UP000606786"/>
    </source>
</evidence>
<proteinExistence type="predicted"/>
<dbReference type="PROSITE" id="PS00514">
    <property type="entry name" value="FIBRINOGEN_C_1"/>
    <property type="match status" value="1"/>
</dbReference>
<dbReference type="OrthoDB" id="6145874at2759"/>
<dbReference type="InterPro" id="IPR036056">
    <property type="entry name" value="Fibrinogen-like_C"/>
</dbReference>
<keyword evidence="4" id="KW-1185">Reference proteome</keyword>
<feature type="domain" description="Fibrinogen C-terminal" evidence="2">
    <location>
        <begin position="1"/>
        <end position="86"/>
    </location>
</feature>
<dbReference type="PANTHER" id="PTHR19143">
    <property type="entry name" value="FIBRINOGEN/TENASCIN/ANGIOPOEITIN"/>
    <property type="match status" value="1"/>
</dbReference>
<sequence length="96" mass="11562">MGNYTGNAGDGLIYHIYMKFSTHDRDNDLYEDYNCAKYYKGAWWFKRCLYSHLNGEYENKSDGINWITIDRDEELKFVQMMIRPTEKCLRRISLIN</sequence>
<name>A0A811UFJ9_CERCA</name>
<accession>A0A811UFJ9</accession>
<evidence type="ECO:0000259" key="2">
    <source>
        <dbReference type="PROSITE" id="PS51406"/>
    </source>
</evidence>
<evidence type="ECO:0000313" key="3">
    <source>
        <dbReference type="EMBL" id="CAD6996325.1"/>
    </source>
</evidence>
<dbReference type="SMART" id="SM00186">
    <property type="entry name" value="FBG"/>
    <property type="match status" value="1"/>
</dbReference>
<gene>
    <name evidence="3" type="ORF">CCAP1982_LOCUS5004</name>
</gene>
<dbReference type="Pfam" id="PF00147">
    <property type="entry name" value="Fibrinogen_C"/>
    <property type="match status" value="1"/>
</dbReference>
<comment type="caution">
    <text evidence="3">The sequence shown here is derived from an EMBL/GenBank/DDBJ whole genome shotgun (WGS) entry which is preliminary data.</text>
</comment>
<protein>
    <submittedName>
        <fullName evidence="3">(Mediterranean fruit fly) hypothetical protein</fullName>
    </submittedName>
</protein>
<dbReference type="InterPro" id="IPR050373">
    <property type="entry name" value="Fibrinogen_C-term_domain"/>
</dbReference>
<dbReference type="InterPro" id="IPR020837">
    <property type="entry name" value="Fibrinogen_CS"/>
</dbReference>
<dbReference type="EMBL" id="CAJHJT010000001">
    <property type="protein sequence ID" value="CAD6996325.1"/>
    <property type="molecule type" value="Genomic_DNA"/>
</dbReference>